<name>A0ABP6VM26_9PSEU</name>
<keyword evidence="2" id="KW-1185">Reference proteome</keyword>
<comment type="caution">
    <text evidence="1">The sequence shown here is derived from an EMBL/GenBank/DDBJ whole genome shotgun (WGS) entry which is preliminary data.</text>
</comment>
<organism evidence="1 2">
    <name type="scientific">Amycolatopsis ultiminotia</name>
    <dbReference type="NCBI Taxonomy" id="543629"/>
    <lineage>
        <taxon>Bacteria</taxon>
        <taxon>Bacillati</taxon>
        <taxon>Actinomycetota</taxon>
        <taxon>Actinomycetes</taxon>
        <taxon>Pseudonocardiales</taxon>
        <taxon>Pseudonocardiaceae</taxon>
        <taxon>Amycolatopsis</taxon>
    </lineage>
</organism>
<proteinExistence type="predicted"/>
<dbReference type="Proteomes" id="UP001500689">
    <property type="component" value="Unassembled WGS sequence"/>
</dbReference>
<evidence type="ECO:0000313" key="2">
    <source>
        <dbReference type="Proteomes" id="UP001500689"/>
    </source>
</evidence>
<gene>
    <name evidence="1" type="ORF">GCM10022222_19970</name>
</gene>
<evidence type="ECO:0000313" key="1">
    <source>
        <dbReference type="EMBL" id="GAA3536289.1"/>
    </source>
</evidence>
<accession>A0ABP6VM26</accession>
<reference evidence="2" key="1">
    <citation type="journal article" date="2019" name="Int. J. Syst. Evol. Microbiol.">
        <title>The Global Catalogue of Microorganisms (GCM) 10K type strain sequencing project: providing services to taxonomists for standard genome sequencing and annotation.</title>
        <authorList>
            <consortium name="The Broad Institute Genomics Platform"/>
            <consortium name="The Broad Institute Genome Sequencing Center for Infectious Disease"/>
            <person name="Wu L."/>
            <person name="Ma J."/>
        </authorList>
    </citation>
    <scope>NUCLEOTIDE SEQUENCE [LARGE SCALE GENOMIC DNA]</scope>
    <source>
        <strain evidence="2">JCM 16898</strain>
    </source>
</reference>
<dbReference type="EMBL" id="BAAAZN010000003">
    <property type="protein sequence ID" value="GAA3536289.1"/>
    <property type="molecule type" value="Genomic_DNA"/>
</dbReference>
<sequence length="102" mass="9977">MVQVLPLVFLISSDRYDEPAPASPLPSDSVTSAALHNPLPAGGACVVDGLSDSDGGDVAELAGDVSETLSVVGGGLLAAGWVPLPHADSSSAPDAPTAAITT</sequence>
<protein>
    <recommendedName>
        <fullName evidence="3">Secreted protein</fullName>
    </recommendedName>
</protein>
<evidence type="ECO:0008006" key="3">
    <source>
        <dbReference type="Google" id="ProtNLM"/>
    </source>
</evidence>